<dbReference type="Proteomes" id="UP000235659">
    <property type="component" value="Unassembled WGS sequence"/>
</dbReference>
<feature type="compositionally biased region" description="Low complexity" evidence="1">
    <location>
        <begin position="40"/>
        <end position="55"/>
    </location>
</feature>
<dbReference type="EMBL" id="PNXY01000001">
    <property type="protein sequence ID" value="PMS34014.1"/>
    <property type="molecule type" value="Genomic_DNA"/>
</dbReference>
<sequence>MRFQGKALRRLFWFAVRFQAGSGAGAVNHADLPVSGSIRGASAAAPGSNPGFGASKVPRAERHL</sequence>
<keyword evidence="3" id="KW-1185">Reference proteome</keyword>
<protein>
    <submittedName>
        <fullName evidence="2">Uncharacterized protein</fullName>
    </submittedName>
</protein>
<evidence type="ECO:0000256" key="1">
    <source>
        <dbReference type="SAM" id="MobiDB-lite"/>
    </source>
</evidence>
<evidence type="ECO:0000313" key="3">
    <source>
        <dbReference type="Proteomes" id="UP000235659"/>
    </source>
</evidence>
<name>A0ABX4VBU5_9BURK</name>
<organism evidence="2 3">
    <name type="scientific">Paraburkholderia rhynchosiae</name>
    <dbReference type="NCBI Taxonomy" id="487049"/>
    <lineage>
        <taxon>Bacteria</taxon>
        <taxon>Pseudomonadati</taxon>
        <taxon>Pseudomonadota</taxon>
        <taxon>Betaproteobacteria</taxon>
        <taxon>Burkholderiales</taxon>
        <taxon>Burkholderiaceae</taxon>
        <taxon>Paraburkholderia</taxon>
    </lineage>
</organism>
<proteinExistence type="predicted"/>
<accession>A0ABX4VBU5</accession>
<reference evidence="2 3" key="1">
    <citation type="submission" date="2018-01" db="EMBL/GenBank/DDBJ databases">
        <title>Whole genome analyses suggest that Burkholderia sensu lato contains two further novel genera in the rhizoxinica-symbiotica group Mycetohabitans gen. nov., and Trinickia gen. nov.: implications for the evolution of diazotrophy and nodulation in the Burkholderiaceae.</title>
        <authorList>
            <person name="Estrada-de los Santos P."/>
            <person name="Palmer M."/>
            <person name="Chavez-Ramirez B."/>
            <person name="Beukes C."/>
            <person name="Steenkamp E.T."/>
            <person name="Hirsch A.M."/>
            <person name="Manyaka P."/>
            <person name="Maluk M."/>
            <person name="Lafos M."/>
            <person name="Crook M."/>
            <person name="Gross E."/>
            <person name="Simon M.F."/>
            <person name="Bueno dos Reis Junior F."/>
            <person name="Poole P.S."/>
            <person name="Venter S.N."/>
            <person name="James E.K."/>
        </authorList>
    </citation>
    <scope>NUCLEOTIDE SEQUENCE [LARGE SCALE GENOMIC DNA]</scope>
    <source>
        <strain evidence="2 3">WSM 3937</strain>
    </source>
</reference>
<comment type="caution">
    <text evidence="2">The sequence shown here is derived from an EMBL/GenBank/DDBJ whole genome shotgun (WGS) entry which is preliminary data.</text>
</comment>
<feature type="region of interest" description="Disordered" evidence="1">
    <location>
        <begin position="38"/>
        <end position="64"/>
    </location>
</feature>
<gene>
    <name evidence="2" type="ORF">C0Z16_00115</name>
</gene>
<evidence type="ECO:0000313" key="2">
    <source>
        <dbReference type="EMBL" id="PMS34014.1"/>
    </source>
</evidence>